<dbReference type="InterPro" id="IPR005719">
    <property type="entry name" value="Dihydroorotate_DH_2"/>
</dbReference>
<dbReference type="InterPro" id="IPR005720">
    <property type="entry name" value="Dihydroorotate_DH_cat"/>
</dbReference>
<evidence type="ECO:0000256" key="5">
    <source>
        <dbReference type="ARBA" id="ARBA00017599"/>
    </source>
</evidence>
<evidence type="ECO:0000256" key="15">
    <source>
        <dbReference type="ARBA" id="ARBA00048639"/>
    </source>
</evidence>
<evidence type="ECO:0000256" key="12">
    <source>
        <dbReference type="ARBA" id="ARBA00023002"/>
    </source>
</evidence>
<dbReference type="GO" id="GO:0005743">
    <property type="term" value="C:mitochondrial inner membrane"/>
    <property type="evidence" value="ECO:0007669"/>
    <property type="project" value="UniProtKB-SubCell"/>
</dbReference>
<proteinExistence type="inferred from homology"/>
<keyword evidence="6 16" id="KW-0285">Flavoprotein</keyword>
<gene>
    <name evidence="19" type="primary">LOC100898032</name>
</gene>
<reference evidence="19" key="1">
    <citation type="submission" date="2025-08" db="UniProtKB">
        <authorList>
            <consortium name="RefSeq"/>
        </authorList>
    </citation>
    <scope>IDENTIFICATION</scope>
</reference>
<evidence type="ECO:0000256" key="6">
    <source>
        <dbReference type="ARBA" id="ARBA00022630"/>
    </source>
</evidence>
<evidence type="ECO:0000256" key="13">
    <source>
        <dbReference type="ARBA" id="ARBA00023128"/>
    </source>
</evidence>
<evidence type="ECO:0000313" key="19">
    <source>
        <dbReference type="RefSeq" id="XP_003742907.1"/>
    </source>
</evidence>
<evidence type="ECO:0000313" key="18">
    <source>
        <dbReference type="Proteomes" id="UP000694867"/>
    </source>
</evidence>
<evidence type="ECO:0000256" key="4">
    <source>
        <dbReference type="ARBA" id="ARBA00012791"/>
    </source>
</evidence>
<dbReference type="GO" id="GO:0006207">
    <property type="term" value="P:'de novo' pyrimidine nucleobase biosynthetic process"/>
    <property type="evidence" value="ECO:0007669"/>
    <property type="project" value="InterPro"/>
</dbReference>
<dbReference type="FunFam" id="3.20.20.70:FF:000066">
    <property type="entry name" value="Dihydroorotate dehydrogenase (quinone), mitochondrial"/>
    <property type="match status" value="1"/>
</dbReference>
<evidence type="ECO:0000256" key="11">
    <source>
        <dbReference type="ARBA" id="ARBA00022989"/>
    </source>
</evidence>
<evidence type="ECO:0000256" key="1">
    <source>
        <dbReference type="ARBA" id="ARBA00004434"/>
    </source>
</evidence>
<dbReference type="PROSITE" id="PS00911">
    <property type="entry name" value="DHODEHASE_1"/>
    <property type="match status" value="1"/>
</dbReference>
<dbReference type="SUPFAM" id="SSF51395">
    <property type="entry name" value="FMN-linked oxidoreductases"/>
    <property type="match status" value="1"/>
</dbReference>
<organism evidence="18 19">
    <name type="scientific">Galendromus occidentalis</name>
    <name type="common">western predatory mite</name>
    <dbReference type="NCBI Taxonomy" id="34638"/>
    <lineage>
        <taxon>Eukaryota</taxon>
        <taxon>Metazoa</taxon>
        <taxon>Ecdysozoa</taxon>
        <taxon>Arthropoda</taxon>
        <taxon>Chelicerata</taxon>
        <taxon>Arachnida</taxon>
        <taxon>Acari</taxon>
        <taxon>Parasitiformes</taxon>
        <taxon>Mesostigmata</taxon>
        <taxon>Gamasina</taxon>
        <taxon>Phytoseioidea</taxon>
        <taxon>Phytoseiidae</taxon>
        <taxon>Typhlodrominae</taxon>
        <taxon>Galendromus</taxon>
    </lineage>
</organism>
<dbReference type="Pfam" id="PF01180">
    <property type="entry name" value="DHO_dh"/>
    <property type="match status" value="1"/>
</dbReference>
<keyword evidence="8" id="KW-0812">Transmembrane</keyword>
<dbReference type="InterPro" id="IPR050074">
    <property type="entry name" value="DHO_dehydrogenase"/>
</dbReference>
<dbReference type="NCBIfam" id="NF003652">
    <property type="entry name" value="PRK05286.2-5"/>
    <property type="match status" value="1"/>
</dbReference>
<dbReference type="GO" id="GO:0106430">
    <property type="term" value="F:dihydroorotate dehydrogenase (quinone) activity"/>
    <property type="evidence" value="ECO:0007669"/>
    <property type="project" value="UniProtKB-EC"/>
</dbReference>
<feature type="domain" description="Dihydroorotate dehydrogenase catalytic" evidence="17">
    <location>
        <begin position="98"/>
        <end position="392"/>
    </location>
</feature>
<dbReference type="AlphaFoldDB" id="A0AAJ6QT06"/>
<evidence type="ECO:0000256" key="3">
    <source>
        <dbReference type="ARBA" id="ARBA00005359"/>
    </source>
</evidence>
<comment type="similarity">
    <text evidence="3 16">Belongs to the dihydroorotate dehydrogenase family. Type 2 subfamily.</text>
</comment>
<comment type="catalytic activity">
    <reaction evidence="15 16">
        <text>(S)-dihydroorotate + a quinone = orotate + a quinol</text>
        <dbReference type="Rhea" id="RHEA:30187"/>
        <dbReference type="ChEBI" id="CHEBI:24646"/>
        <dbReference type="ChEBI" id="CHEBI:30839"/>
        <dbReference type="ChEBI" id="CHEBI:30864"/>
        <dbReference type="ChEBI" id="CHEBI:132124"/>
        <dbReference type="EC" id="1.3.5.2"/>
    </reaction>
</comment>
<dbReference type="EC" id="1.3.5.2" evidence="4 16"/>
<evidence type="ECO:0000256" key="7">
    <source>
        <dbReference type="ARBA" id="ARBA00022643"/>
    </source>
</evidence>
<evidence type="ECO:0000256" key="14">
    <source>
        <dbReference type="ARBA" id="ARBA00023136"/>
    </source>
</evidence>
<accession>A0AAJ6QT06</accession>
<dbReference type="InterPro" id="IPR001295">
    <property type="entry name" value="Dihydroorotate_DH_CS"/>
</dbReference>
<keyword evidence="12 16" id="KW-0560">Oxidoreductase</keyword>
<comment type="pathway">
    <text evidence="2 16">Pyrimidine metabolism; UMP biosynthesis via de novo pathway; orotate from (S)-dihydroorotate (quinone route): step 1/1.</text>
</comment>
<evidence type="ECO:0000256" key="9">
    <source>
        <dbReference type="ARBA" id="ARBA00022792"/>
    </source>
</evidence>
<dbReference type="Proteomes" id="UP000694867">
    <property type="component" value="Unplaced"/>
</dbReference>
<dbReference type="Gene3D" id="3.20.20.70">
    <property type="entry name" value="Aldolase class I"/>
    <property type="match status" value="1"/>
</dbReference>
<keyword evidence="14" id="KW-0472">Membrane</keyword>
<dbReference type="PROSITE" id="PS00912">
    <property type="entry name" value="DHODEHASE_2"/>
    <property type="match status" value="1"/>
</dbReference>
<dbReference type="InterPro" id="IPR013785">
    <property type="entry name" value="Aldolase_TIM"/>
</dbReference>
<keyword evidence="7 16" id="KW-0288">FMN</keyword>
<evidence type="ECO:0000256" key="16">
    <source>
        <dbReference type="RuleBase" id="RU361255"/>
    </source>
</evidence>
<comment type="subcellular location">
    <subcellularLocation>
        <location evidence="1 16">Mitochondrion inner membrane</location>
        <topology evidence="1 16">Single-pass membrane protein</topology>
    </subcellularLocation>
</comment>
<evidence type="ECO:0000256" key="8">
    <source>
        <dbReference type="ARBA" id="ARBA00022692"/>
    </source>
</evidence>
<dbReference type="CDD" id="cd04738">
    <property type="entry name" value="DHOD_2_like"/>
    <property type="match status" value="1"/>
</dbReference>
<dbReference type="NCBIfam" id="TIGR01036">
    <property type="entry name" value="pyrD_sub2"/>
    <property type="match status" value="1"/>
</dbReference>
<keyword evidence="10" id="KW-0809">Transit peptide</keyword>
<evidence type="ECO:0000256" key="10">
    <source>
        <dbReference type="ARBA" id="ARBA00022946"/>
    </source>
</evidence>
<evidence type="ECO:0000256" key="2">
    <source>
        <dbReference type="ARBA" id="ARBA00005161"/>
    </source>
</evidence>
<keyword evidence="9 16" id="KW-0999">Mitochondrion inner membrane</keyword>
<keyword evidence="11" id="KW-1133">Transmembrane helix</keyword>
<dbReference type="RefSeq" id="XP_003742907.1">
    <property type="nucleotide sequence ID" value="XM_003742859.1"/>
</dbReference>
<dbReference type="GO" id="GO:0009220">
    <property type="term" value="P:pyrimidine ribonucleotide biosynthetic process"/>
    <property type="evidence" value="ECO:0007669"/>
    <property type="project" value="TreeGrafter"/>
</dbReference>
<dbReference type="PANTHER" id="PTHR48109:SF4">
    <property type="entry name" value="DIHYDROOROTATE DEHYDROGENASE (QUINONE), MITOCHONDRIAL"/>
    <property type="match status" value="1"/>
</dbReference>
<protein>
    <recommendedName>
        <fullName evidence="5 16">Dihydroorotate dehydrogenase (quinone), mitochondrial</fullName>
        <shortName evidence="16">DHOdehase</shortName>
        <ecNumber evidence="4 16">1.3.5.2</ecNumber>
    </recommendedName>
</protein>
<comment type="cofactor">
    <cofactor evidence="16">
        <name>FMN</name>
        <dbReference type="ChEBI" id="CHEBI:58210"/>
    </cofactor>
    <text evidence="16">Binds 1 FMN per subunit.</text>
</comment>
<dbReference type="GeneID" id="100898032"/>
<sequence length="421" mass="45767">MLDHIGDIHIALPNHSAKTLMPAFDMAAQKLKSLGLIALGGAGAFSAFSFFKGDQRFFDEYLMRGVHLALNPENAHRAGVLLAKYRVLPNRNTEYSELKTEIFGKKFRNCVGLAAGFDKDGEAVQGLFDWGFGFVEVGSVTPESQPGNDKPRVFRLRGDQGIINRYGFNSDGHDAVLDNVTRDMNLPAGGRLGFNLGKNKTSDDAAADYCRGIAKFGKKADYIVINISSPNTPGLRALQSKRELEQLLTKVISVRDELGLRVPVLLKIAPDLLEQDKKDIAEVIQSRGSRVDGLIISNTTVSRPATLTSENKSETGGLSGRPLRGLSTLAISDMYILTGGRVPIIGVGGIFSGEDAYEKIKAGASMVQIYSSIVYRGPPIVETIKKELVQCLKEDGYNHVSDAVGSDHRMDALVSKLIQIR</sequence>
<dbReference type="NCBIfam" id="NF003645">
    <property type="entry name" value="PRK05286.1-2"/>
    <property type="match status" value="1"/>
</dbReference>
<keyword evidence="13 16" id="KW-0496">Mitochondrion</keyword>
<evidence type="ECO:0000259" key="17">
    <source>
        <dbReference type="Pfam" id="PF01180"/>
    </source>
</evidence>
<keyword evidence="18" id="KW-1185">Reference proteome</keyword>
<dbReference type="CTD" id="41022"/>
<dbReference type="PANTHER" id="PTHR48109">
    <property type="entry name" value="DIHYDROOROTATE DEHYDROGENASE (QUINONE), MITOCHONDRIAL-RELATED"/>
    <property type="match status" value="1"/>
</dbReference>
<name>A0AAJ6QT06_9ACAR</name>
<dbReference type="KEGG" id="goe:100898032"/>